<dbReference type="InterPro" id="IPR041468">
    <property type="entry name" value="HTH_ParB/Spo0J"/>
</dbReference>
<dbReference type="Pfam" id="PF17762">
    <property type="entry name" value="HTH_ParB"/>
    <property type="match status" value="1"/>
</dbReference>
<organism evidence="2">
    <name type="scientific">Salmonella enterica subsp. enterica serovar Cardoner</name>
    <dbReference type="NCBI Taxonomy" id="2564309"/>
    <lineage>
        <taxon>Bacteria</taxon>
        <taxon>Pseudomonadati</taxon>
        <taxon>Pseudomonadota</taxon>
        <taxon>Gammaproteobacteria</taxon>
        <taxon>Enterobacterales</taxon>
        <taxon>Enterobacteriaceae</taxon>
        <taxon>Salmonella</taxon>
    </lineage>
</organism>
<feature type="domain" description="ParB/Spo0J HTH" evidence="1">
    <location>
        <begin position="118"/>
        <end position="178"/>
    </location>
</feature>
<evidence type="ECO:0000259" key="1">
    <source>
        <dbReference type="Pfam" id="PF17762"/>
    </source>
</evidence>
<keyword evidence="2" id="KW-0238">DNA-binding</keyword>
<dbReference type="GO" id="GO:0005694">
    <property type="term" value="C:chromosome"/>
    <property type="evidence" value="ECO:0007669"/>
    <property type="project" value="TreeGrafter"/>
</dbReference>
<dbReference type="InterPro" id="IPR050336">
    <property type="entry name" value="Chromosome_partition/occlusion"/>
</dbReference>
<dbReference type="SUPFAM" id="SSF109709">
    <property type="entry name" value="KorB DNA-binding domain-like"/>
    <property type="match status" value="1"/>
</dbReference>
<sequence>MNLSQLYKSGDTETTVRKTYMVPLDELFIEEGYNVREINQAHVEEFKAAFIAGEFVPPLAVEVTETGVKIIDGHHRFLGAKAACEAGSEIQRLECKDFVGTSADKIAYMITSSQGMPLSPIERGAAYLRLVNQGWSNSEIALKVKRSESDILQHLQLMECTPYIQKLVREGRLNYALAIELQRKHGLRADSAVSRMMGKLEGTGKTKITRSIAQPQFPAKKARNFLGLFQEAEVTGEGEFVCIRIPANNYEAYENIMEEYLNGMNDNGQNEQSTTENLSESCCNAESMANGENQSQH</sequence>
<reference evidence="2" key="1">
    <citation type="submission" date="2018-05" db="EMBL/GenBank/DDBJ databases">
        <authorList>
            <person name="Ashton P.M."/>
            <person name="Dallman T."/>
            <person name="Nair S."/>
            <person name="De Pinna E."/>
            <person name="Peters T."/>
            <person name="Grant K."/>
        </authorList>
    </citation>
    <scope>NUCLEOTIDE SEQUENCE</scope>
    <source>
        <strain evidence="2">374031</strain>
    </source>
</reference>
<proteinExistence type="predicted"/>
<dbReference type="GO" id="GO:0003677">
    <property type="term" value="F:DNA binding"/>
    <property type="evidence" value="ECO:0007669"/>
    <property type="project" value="UniProtKB-KW"/>
</dbReference>
<dbReference type="Gene3D" id="1.10.10.2830">
    <property type="match status" value="1"/>
</dbReference>
<dbReference type="SUPFAM" id="SSF110849">
    <property type="entry name" value="ParB/Sulfiredoxin"/>
    <property type="match status" value="1"/>
</dbReference>
<accession>A0A5V6Q574</accession>
<dbReference type="PANTHER" id="PTHR33375:SF1">
    <property type="entry name" value="CHROMOSOME-PARTITIONING PROTEIN PARB-RELATED"/>
    <property type="match status" value="1"/>
</dbReference>
<gene>
    <name evidence="2" type="ORF">DLM21_23795</name>
</gene>
<name>A0A5V6Q574_SALET</name>
<dbReference type="GO" id="GO:0007059">
    <property type="term" value="P:chromosome segregation"/>
    <property type="evidence" value="ECO:0007669"/>
    <property type="project" value="TreeGrafter"/>
</dbReference>
<protein>
    <submittedName>
        <fullName evidence="2">DNA-binding protein</fullName>
    </submittedName>
</protein>
<dbReference type="AlphaFoldDB" id="A0A5V6Q574"/>
<evidence type="ECO:0000313" key="2">
    <source>
        <dbReference type="EMBL" id="EBU8207315.1"/>
    </source>
</evidence>
<dbReference type="PANTHER" id="PTHR33375">
    <property type="entry name" value="CHROMOSOME-PARTITIONING PROTEIN PARB-RELATED"/>
    <property type="match status" value="1"/>
</dbReference>
<dbReference type="EMBL" id="AAHDIR010000039">
    <property type="protein sequence ID" value="EBU8207315.1"/>
    <property type="molecule type" value="Genomic_DNA"/>
</dbReference>
<comment type="caution">
    <text evidence="2">The sequence shown here is derived from an EMBL/GenBank/DDBJ whole genome shotgun (WGS) entry which is preliminary data.</text>
</comment>
<dbReference type="InterPro" id="IPR036086">
    <property type="entry name" value="ParB/Sulfiredoxin_sf"/>
</dbReference>